<dbReference type="Pfam" id="PF24570">
    <property type="entry name" value="BACK_BPM_SPOP"/>
    <property type="match status" value="1"/>
</dbReference>
<dbReference type="Gene3D" id="3.30.710.10">
    <property type="entry name" value="Potassium Channel Kv1.1, Chain A"/>
    <property type="match status" value="1"/>
</dbReference>
<feature type="domain" description="BTB" evidence="3">
    <location>
        <begin position="6"/>
        <end position="73"/>
    </location>
</feature>
<dbReference type="Gene3D" id="1.25.40.420">
    <property type="match status" value="1"/>
</dbReference>
<dbReference type="InterPro" id="IPR056423">
    <property type="entry name" value="BACK_BPM_SPOP"/>
</dbReference>
<comment type="pathway">
    <text evidence="1">Protein modification; protein ubiquitination.</text>
</comment>
<accession>A0A0A8XYP7</accession>
<evidence type="ECO:0000313" key="5">
    <source>
        <dbReference type="EMBL" id="JAD18991.1"/>
    </source>
</evidence>
<reference evidence="5" key="2">
    <citation type="journal article" date="2015" name="Data Brief">
        <title>Shoot transcriptome of the giant reed, Arundo donax.</title>
        <authorList>
            <person name="Barrero R.A."/>
            <person name="Guerrero F.D."/>
            <person name="Moolhuijzen P."/>
            <person name="Goolsby J.A."/>
            <person name="Tidwell J."/>
            <person name="Bellgard S.E."/>
            <person name="Bellgard M.I."/>
        </authorList>
    </citation>
    <scope>NUCLEOTIDE SEQUENCE</scope>
    <source>
        <tissue evidence="5">Shoot tissue taken approximately 20 cm above the soil surface</tissue>
    </source>
</reference>
<evidence type="ECO:0000259" key="4">
    <source>
        <dbReference type="Pfam" id="PF24570"/>
    </source>
</evidence>
<name>A0A0A8XYP7_ARUDO</name>
<dbReference type="Pfam" id="PF00651">
    <property type="entry name" value="BTB"/>
    <property type="match status" value="1"/>
</dbReference>
<dbReference type="InterPro" id="IPR045005">
    <property type="entry name" value="BPM1-6"/>
</dbReference>
<evidence type="ECO:0000256" key="1">
    <source>
        <dbReference type="ARBA" id="ARBA00004906"/>
    </source>
</evidence>
<dbReference type="PANTHER" id="PTHR26379:SF396">
    <property type="entry name" value="BTB_POZ DOMAIN CONTAINING PROTEIN"/>
    <property type="match status" value="1"/>
</dbReference>
<proteinExistence type="inferred from homology"/>
<dbReference type="InterPro" id="IPR000210">
    <property type="entry name" value="BTB/POZ_dom"/>
</dbReference>
<feature type="domain" description="BPM/SPOP BACK" evidence="4">
    <location>
        <begin position="79"/>
        <end position="132"/>
    </location>
</feature>
<dbReference type="InterPro" id="IPR011333">
    <property type="entry name" value="SKP1/BTB/POZ_sf"/>
</dbReference>
<comment type="similarity">
    <text evidence="2">Belongs to the Tdpoz family.</text>
</comment>
<reference evidence="5" key="1">
    <citation type="submission" date="2014-09" db="EMBL/GenBank/DDBJ databases">
        <authorList>
            <person name="Magalhaes I.L.F."/>
            <person name="Oliveira U."/>
            <person name="Santos F.R."/>
            <person name="Vidigal T.H.D.A."/>
            <person name="Brescovit A.D."/>
            <person name="Santos A.J."/>
        </authorList>
    </citation>
    <scope>NUCLEOTIDE SEQUENCE</scope>
    <source>
        <tissue evidence="5">Shoot tissue taken approximately 20 cm above the soil surface</tissue>
    </source>
</reference>
<evidence type="ECO:0000259" key="3">
    <source>
        <dbReference type="Pfam" id="PF00651"/>
    </source>
</evidence>
<dbReference type="EMBL" id="GBRH01278904">
    <property type="protein sequence ID" value="JAD18991.1"/>
    <property type="molecule type" value="Transcribed_RNA"/>
</dbReference>
<sequence length="147" mass="16415">MKESTNSAVVHVDDMDAEVFRALLYFVCTDTLPDCPDMKKQQDAAMAQHLLVAADRYNLERLKLICEDKLCRHIDTASAATILALAEQHRCHVLKESCFQFLSTPLTLNAVIATDGFDHLSRSCPSILKELMSNIAARMPSDFGKSR</sequence>
<evidence type="ECO:0000256" key="2">
    <source>
        <dbReference type="ARBA" id="ARBA00010846"/>
    </source>
</evidence>
<protein>
    <submittedName>
        <fullName evidence="5">Uncharacterized protein</fullName>
    </submittedName>
</protein>
<dbReference type="SUPFAM" id="SSF54695">
    <property type="entry name" value="POZ domain"/>
    <property type="match status" value="1"/>
</dbReference>
<dbReference type="PANTHER" id="PTHR26379">
    <property type="entry name" value="BTB/POZ AND MATH DOMAIN-CONTAINING PROTEIN 1"/>
    <property type="match status" value="1"/>
</dbReference>
<dbReference type="GO" id="GO:0016567">
    <property type="term" value="P:protein ubiquitination"/>
    <property type="evidence" value="ECO:0007669"/>
    <property type="project" value="InterPro"/>
</dbReference>
<organism evidence="5">
    <name type="scientific">Arundo donax</name>
    <name type="common">Giant reed</name>
    <name type="synonym">Donax arundinaceus</name>
    <dbReference type="NCBI Taxonomy" id="35708"/>
    <lineage>
        <taxon>Eukaryota</taxon>
        <taxon>Viridiplantae</taxon>
        <taxon>Streptophyta</taxon>
        <taxon>Embryophyta</taxon>
        <taxon>Tracheophyta</taxon>
        <taxon>Spermatophyta</taxon>
        <taxon>Magnoliopsida</taxon>
        <taxon>Liliopsida</taxon>
        <taxon>Poales</taxon>
        <taxon>Poaceae</taxon>
        <taxon>PACMAD clade</taxon>
        <taxon>Arundinoideae</taxon>
        <taxon>Arundineae</taxon>
        <taxon>Arundo</taxon>
    </lineage>
</organism>
<dbReference type="AlphaFoldDB" id="A0A0A8XYP7"/>